<gene>
    <name evidence="2" type="ORF">K8V56_06935</name>
</gene>
<name>A0A921KD00_SPOPS</name>
<dbReference type="InterPro" id="IPR036388">
    <property type="entry name" value="WH-like_DNA-bd_sf"/>
</dbReference>
<organism evidence="2 3">
    <name type="scientific">Sporosarcina psychrophila</name>
    <name type="common">Bacillus psychrophilus</name>
    <dbReference type="NCBI Taxonomy" id="1476"/>
    <lineage>
        <taxon>Bacteria</taxon>
        <taxon>Bacillati</taxon>
        <taxon>Bacillota</taxon>
        <taxon>Bacilli</taxon>
        <taxon>Bacillales</taxon>
        <taxon>Caryophanaceae</taxon>
        <taxon>Sporosarcina</taxon>
    </lineage>
</organism>
<comment type="caution">
    <text evidence="2">The sequence shown here is derived from an EMBL/GenBank/DDBJ whole genome shotgun (WGS) entry which is preliminary data.</text>
</comment>
<dbReference type="SUPFAM" id="SSF46785">
    <property type="entry name" value="Winged helix' DNA-binding domain"/>
    <property type="match status" value="1"/>
</dbReference>
<dbReference type="Pfam" id="PF03551">
    <property type="entry name" value="PadR"/>
    <property type="match status" value="1"/>
</dbReference>
<dbReference type="InterPro" id="IPR052509">
    <property type="entry name" value="Metal_resp_DNA-bind_regulator"/>
</dbReference>
<dbReference type="EMBL" id="DYWT01000113">
    <property type="protein sequence ID" value="HJF31498.1"/>
    <property type="molecule type" value="Genomic_DNA"/>
</dbReference>
<evidence type="ECO:0000313" key="2">
    <source>
        <dbReference type="EMBL" id="HJF31498.1"/>
    </source>
</evidence>
<protein>
    <submittedName>
        <fullName evidence="2">PadR family transcriptional regulator</fullName>
    </submittedName>
</protein>
<dbReference type="Proteomes" id="UP000698173">
    <property type="component" value="Unassembled WGS sequence"/>
</dbReference>
<feature type="domain" description="Transcription regulator PadR N-terminal" evidence="1">
    <location>
        <begin position="19"/>
        <end position="92"/>
    </location>
</feature>
<evidence type="ECO:0000259" key="1">
    <source>
        <dbReference type="Pfam" id="PF03551"/>
    </source>
</evidence>
<dbReference type="Gene3D" id="1.10.10.10">
    <property type="entry name" value="Winged helix-like DNA-binding domain superfamily/Winged helix DNA-binding domain"/>
    <property type="match status" value="1"/>
</dbReference>
<reference evidence="2" key="1">
    <citation type="journal article" date="2021" name="PeerJ">
        <title>Extensive microbial diversity within the chicken gut microbiome revealed by metagenomics and culture.</title>
        <authorList>
            <person name="Gilroy R."/>
            <person name="Ravi A."/>
            <person name="Getino M."/>
            <person name="Pursley I."/>
            <person name="Horton D.L."/>
            <person name="Alikhan N.F."/>
            <person name="Baker D."/>
            <person name="Gharbi K."/>
            <person name="Hall N."/>
            <person name="Watson M."/>
            <person name="Adriaenssens E.M."/>
            <person name="Foster-Nyarko E."/>
            <person name="Jarju S."/>
            <person name="Secka A."/>
            <person name="Antonio M."/>
            <person name="Oren A."/>
            <person name="Chaudhuri R.R."/>
            <person name="La Ragione R."/>
            <person name="Hildebrand F."/>
            <person name="Pallen M.J."/>
        </authorList>
    </citation>
    <scope>NUCLEOTIDE SEQUENCE</scope>
    <source>
        <strain evidence="2">CHK171-7178</strain>
    </source>
</reference>
<sequence length="117" mass="13245">MDGKAISADLIRGNIDTIILRVLKNGDNYGYEIMKAIYEGSSGEYILKEPTLYSSLKRLEKAGFINAYWGDQSQGGRRKYYTLTNDGIAAYEQNLVAWNRAKELIDRLVQERSGDVD</sequence>
<proteinExistence type="predicted"/>
<reference evidence="2" key="2">
    <citation type="submission" date="2021-09" db="EMBL/GenBank/DDBJ databases">
        <authorList>
            <person name="Gilroy R."/>
        </authorList>
    </citation>
    <scope>NUCLEOTIDE SEQUENCE</scope>
    <source>
        <strain evidence="2">CHK171-7178</strain>
    </source>
</reference>
<dbReference type="PANTHER" id="PTHR33169">
    <property type="entry name" value="PADR-FAMILY TRANSCRIPTIONAL REGULATOR"/>
    <property type="match status" value="1"/>
</dbReference>
<evidence type="ECO:0000313" key="3">
    <source>
        <dbReference type="Proteomes" id="UP000698173"/>
    </source>
</evidence>
<accession>A0A921KD00</accession>
<dbReference type="InterPro" id="IPR036390">
    <property type="entry name" value="WH_DNA-bd_sf"/>
</dbReference>
<dbReference type="AlphaFoldDB" id="A0A921KD00"/>
<dbReference type="InterPro" id="IPR005149">
    <property type="entry name" value="Tscrpt_reg_PadR_N"/>
</dbReference>
<dbReference type="PANTHER" id="PTHR33169:SF25">
    <property type="entry name" value="DNA-BINDING PROTEIN YIZB-RELATED"/>
    <property type="match status" value="1"/>
</dbReference>